<dbReference type="Pfam" id="PF04492">
    <property type="entry name" value="Phage_rep_O"/>
    <property type="match status" value="1"/>
</dbReference>
<proteinExistence type="predicted"/>
<reference evidence="4" key="1">
    <citation type="journal article" date="2019" name="Int. J. Syst. Evol. Microbiol.">
        <title>The Global Catalogue of Microorganisms (GCM) 10K type strain sequencing project: providing services to taxonomists for standard genome sequencing and annotation.</title>
        <authorList>
            <consortium name="The Broad Institute Genomics Platform"/>
            <consortium name="The Broad Institute Genome Sequencing Center for Infectious Disease"/>
            <person name="Wu L."/>
            <person name="Ma J."/>
        </authorList>
    </citation>
    <scope>NUCLEOTIDE SEQUENCE [LARGE SCALE GENOMIC DNA]</scope>
    <source>
        <strain evidence="4">KCTC 15012</strain>
    </source>
</reference>
<dbReference type="InterPro" id="IPR036388">
    <property type="entry name" value="WH-like_DNA-bd_sf"/>
</dbReference>
<accession>A0ABW0Y671</accession>
<dbReference type="Gene3D" id="1.10.10.10">
    <property type="entry name" value="Winged helix-like DNA-binding domain superfamily/Winged helix DNA-binding domain"/>
    <property type="match status" value="1"/>
</dbReference>
<name>A0ABW0Y671_9GAMM</name>
<comment type="caution">
    <text evidence="3">The sequence shown here is derived from an EMBL/GenBank/DDBJ whole genome shotgun (WGS) entry which is preliminary data.</text>
</comment>
<protein>
    <submittedName>
        <fullName evidence="3">Replication protein</fullName>
    </submittedName>
</protein>
<dbReference type="EMBL" id="JBHSPP010000005">
    <property type="protein sequence ID" value="MFC5705241.1"/>
    <property type="molecule type" value="Genomic_DNA"/>
</dbReference>
<dbReference type="NCBIfam" id="TIGR01610">
    <property type="entry name" value="phage_O_Nterm"/>
    <property type="match status" value="1"/>
</dbReference>
<feature type="region of interest" description="Disordered" evidence="1">
    <location>
        <begin position="146"/>
        <end position="169"/>
    </location>
</feature>
<feature type="domain" description="Bacteriophage lambda Replication protein O N-terminal" evidence="2">
    <location>
        <begin position="3"/>
        <end position="97"/>
    </location>
</feature>
<dbReference type="InterPro" id="IPR006497">
    <property type="entry name" value="Phage_lambda_VrpO_N"/>
</dbReference>
<evidence type="ECO:0000256" key="1">
    <source>
        <dbReference type="SAM" id="MobiDB-lite"/>
    </source>
</evidence>
<dbReference type="Proteomes" id="UP001596132">
    <property type="component" value="Unassembled WGS sequence"/>
</dbReference>
<evidence type="ECO:0000313" key="4">
    <source>
        <dbReference type="Proteomes" id="UP001596132"/>
    </source>
</evidence>
<evidence type="ECO:0000259" key="2">
    <source>
        <dbReference type="Pfam" id="PF04492"/>
    </source>
</evidence>
<gene>
    <name evidence="3" type="ORF">ACFPVW_03945</name>
</gene>
<evidence type="ECO:0000313" key="3">
    <source>
        <dbReference type="EMBL" id="MFC5705241.1"/>
    </source>
</evidence>
<dbReference type="RefSeq" id="WP_052445575.1">
    <property type="nucleotide sequence ID" value="NZ_CDDF01000005.1"/>
</dbReference>
<organism evidence="3 4">
    <name type="scientific">Aeromonas eucrenophila</name>
    <dbReference type="NCBI Taxonomy" id="649"/>
    <lineage>
        <taxon>Bacteria</taxon>
        <taxon>Pseudomonadati</taxon>
        <taxon>Pseudomonadota</taxon>
        <taxon>Gammaproteobacteria</taxon>
        <taxon>Aeromonadales</taxon>
        <taxon>Aeromonadaceae</taxon>
        <taxon>Aeromonas</taxon>
    </lineage>
</organism>
<keyword evidence="4" id="KW-1185">Reference proteome</keyword>
<sequence length="169" mass="19009">MLKMADCGEGFTRIANQLLDALVAANLTKHQFKVALAVIRKTDGFNQPYDWISNGQLAALTGLPETRVSTAKNQLLTMGVLVRKGHQIGINKVLSEWECKLPRFVEEFPETGKGRFPELGKGTSPKQGKVVSLSWGKVLPRNRETQKTLIKRQKQKTLAWCPQQRTPRR</sequence>